<dbReference type="GO" id="GO:0000976">
    <property type="term" value="F:transcription cis-regulatory region binding"/>
    <property type="evidence" value="ECO:0007669"/>
    <property type="project" value="TreeGrafter"/>
</dbReference>
<dbReference type="SUPFAM" id="SSF46689">
    <property type="entry name" value="Homeodomain-like"/>
    <property type="match status" value="1"/>
</dbReference>
<evidence type="ECO:0000313" key="7">
    <source>
        <dbReference type="Proteomes" id="UP000219612"/>
    </source>
</evidence>
<dbReference type="AlphaFoldDB" id="A0A285IQF0"/>
<dbReference type="InterPro" id="IPR001647">
    <property type="entry name" value="HTH_TetR"/>
</dbReference>
<proteinExistence type="predicted"/>
<evidence type="ECO:0000256" key="1">
    <source>
        <dbReference type="ARBA" id="ARBA00023015"/>
    </source>
</evidence>
<dbReference type="InterPro" id="IPR036271">
    <property type="entry name" value="Tet_transcr_reg_TetR-rel_C_sf"/>
</dbReference>
<dbReference type="Pfam" id="PF00440">
    <property type="entry name" value="TetR_N"/>
    <property type="match status" value="1"/>
</dbReference>
<protein>
    <submittedName>
        <fullName evidence="6">DNA-binding transcriptional regulator, AcrR family</fullName>
    </submittedName>
</protein>
<dbReference type="GO" id="GO:0003700">
    <property type="term" value="F:DNA-binding transcription factor activity"/>
    <property type="evidence" value="ECO:0007669"/>
    <property type="project" value="TreeGrafter"/>
</dbReference>
<dbReference type="PANTHER" id="PTHR30055:SF234">
    <property type="entry name" value="HTH-TYPE TRANSCRIPTIONAL REGULATOR BETI"/>
    <property type="match status" value="1"/>
</dbReference>
<dbReference type="EMBL" id="OBDY01000010">
    <property type="protein sequence ID" value="SNY50073.1"/>
    <property type="molecule type" value="Genomic_DNA"/>
</dbReference>
<evidence type="ECO:0000313" key="6">
    <source>
        <dbReference type="EMBL" id="SNY50073.1"/>
    </source>
</evidence>
<keyword evidence="3" id="KW-0804">Transcription</keyword>
<organism evidence="6 7">
    <name type="scientific">Paractinoplanes atraurantiacus</name>
    <dbReference type="NCBI Taxonomy" id="1036182"/>
    <lineage>
        <taxon>Bacteria</taxon>
        <taxon>Bacillati</taxon>
        <taxon>Actinomycetota</taxon>
        <taxon>Actinomycetes</taxon>
        <taxon>Micromonosporales</taxon>
        <taxon>Micromonosporaceae</taxon>
        <taxon>Paractinoplanes</taxon>
    </lineage>
</organism>
<keyword evidence="2 4" id="KW-0238">DNA-binding</keyword>
<evidence type="ECO:0000256" key="2">
    <source>
        <dbReference type="ARBA" id="ARBA00023125"/>
    </source>
</evidence>
<evidence type="ECO:0000259" key="5">
    <source>
        <dbReference type="PROSITE" id="PS50977"/>
    </source>
</evidence>
<dbReference type="PRINTS" id="PR00455">
    <property type="entry name" value="HTHTETR"/>
</dbReference>
<dbReference type="PANTHER" id="PTHR30055">
    <property type="entry name" value="HTH-TYPE TRANSCRIPTIONAL REGULATOR RUTR"/>
    <property type="match status" value="1"/>
</dbReference>
<sequence length="250" mass="26933">MGRGCAAGWGWAKSWGAGSVAFPRWSVGGVRTCSEKLNFMTLSLLASNVGHLGEGWALIYGVQTPRRRDAQRNRQAILEAASDLMTGRRDAVGMPEIARRAGIGQATLYRHFPDRYALTSGVIAFQVERLEACVDANRHQPAAFRPLLGAVLSSQVAMRPLVHLARRLEPAVQGRYLRQIVGLLAGPLQRAQEQGFVRRDLVPADLLLFFGMVEGVAEGMITDGAAERGGAVEHAAKAIELALDGLAPTP</sequence>
<feature type="domain" description="HTH tetR-type" evidence="5">
    <location>
        <begin position="71"/>
        <end position="130"/>
    </location>
</feature>
<feature type="DNA-binding region" description="H-T-H motif" evidence="4">
    <location>
        <begin position="93"/>
        <end position="112"/>
    </location>
</feature>
<dbReference type="Gene3D" id="1.10.357.10">
    <property type="entry name" value="Tetracycline Repressor, domain 2"/>
    <property type="match status" value="1"/>
</dbReference>
<dbReference type="SUPFAM" id="SSF48498">
    <property type="entry name" value="Tetracyclin repressor-like, C-terminal domain"/>
    <property type="match status" value="1"/>
</dbReference>
<keyword evidence="7" id="KW-1185">Reference proteome</keyword>
<gene>
    <name evidence="6" type="ORF">SAMN05421748_110210</name>
</gene>
<keyword evidence="1" id="KW-0805">Transcription regulation</keyword>
<dbReference type="InterPro" id="IPR050109">
    <property type="entry name" value="HTH-type_TetR-like_transc_reg"/>
</dbReference>
<dbReference type="InterPro" id="IPR009057">
    <property type="entry name" value="Homeodomain-like_sf"/>
</dbReference>
<name>A0A285IQF0_9ACTN</name>
<dbReference type="Proteomes" id="UP000219612">
    <property type="component" value="Unassembled WGS sequence"/>
</dbReference>
<evidence type="ECO:0000256" key="4">
    <source>
        <dbReference type="PROSITE-ProRule" id="PRU00335"/>
    </source>
</evidence>
<reference evidence="6 7" key="1">
    <citation type="submission" date="2017-09" db="EMBL/GenBank/DDBJ databases">
        <authorList>
            <person name="Ehlers B."/>
            <person name="Leendertz F.H."/>
        </authorList>
    </citation>
    <scope>NUCLEOTIDE SEQUENCE [LARGE SCALE GENOMIC DNA]</scope>
    <source>
        <strain evidence="6 7">CGMCC 4.6857</strain>
    </source>
</reference>
<evidence type="ECO:0000256" key="3">
    <source>
        <dbReference type="ARBA" id="ARBA00023163"/>
    </source>
</evidence>
<accession>A0A285IQF0</accession>
<dbReference type="PROSITE" id="PS50977">
    <property type="entry name" value="HTH_TETR_2"/>
    <property type="match status" value="1"/>
</dbReference>